<keyword evidence="4" id="KW-1185">Reference proteome</keyword>
<dbReference type="InParanoid" id="B8BRP0"/>
<feature type="domain" description="WW" evidence="2">
    <location>
        <begin position="268"/>
        <end position="302"/>
    </location>
</feature>
<feature type="compositionally biased region" description="Basic residues" evidence="1">
    <location>
        <begin position="186"/>
        <end position="196"/>
    </location>
</feature>
<proteinExistence type="predicted"/>
<dbReference type="EMBL" id="CM000638">
    <property type="protein sequence ID" value="EED95993.1"/>
    <property type="molecule type" value="Genomic_DNA"/>
</dbReference>
<protein>
    <recommendedName>
        <fullName evidence="2">WW domain-containing protein</fullName>
    </recommendedName>
</protein>
<dbReference type="eggNOG" id="ENOG502TM6E">
    <property type="taxonomic scope" value="Eukaryota"/>
</dbReference>
<dbReference type="GO" id="GO:0005685">
    <property type="term" value="C:U1 snRNP"/>
    <property type="evidence" value="ECO:0000318"/>
    <property type="project" value="GO_Central"/>
</dbReference>
<dbReference type="SUPFAM" id="SSF51045">
    <property type="entry name" value="WW domain"/>
    <property type="match status" value="2"/>
</dbReference>
<dbReference type="OMA" id="SWQDERK"/>
<dbReference type="Proteomes" id="UP000001449">
    <property type="component" value="Chromosome 1"/>
</dbReference>
<feature type="compositionally biased region" description="Polar residues" evidence="1">
    <location>
        <begin position="159"/>
        <end position="168"/>
    </location>
</feature>
<dbReference type="STRING" id="35128.B8BRP0"/>
<dbReference type="InterPro" id="IPR036020">
    <property type="entry name" value="WW_dom_sf"/>
</dbReference>
<sequence length="345" mass="37896">MSAAKSSFSAFNDVDDTVAKPVLGSDGAARWQNFKQNSKLPASKSSVAPALPLKRLDRALGTKSLQDERATEAKVRKEAGDREVGAGYTEFSKKDDHEERIAKKARQLIIDRVRPDDAIYFIQADTFEGSKFDYVFTTRDRGTGYYWDGMDSMKKELGQPSTVPQATVSGDVDTTNDEAGEDTSKLGKKKKQKKRQREPSVVPESDPYNPMEQVAAAILRRKQAMEAPPTALLCASTTASDAVALGAGPAALLQSTTTTVNATTLEPELVAAGWESTVDPISGKKYYFRRDTNERSWTKPEIPKSTTKNSDEQLPEGWKSTKDANSGKIYYYHTTGKTSWTKPSA</sequence>
<dbReference type="Gene3D" id="2.20.70.10">
    <property type="match status" value="2"/>
</dbReference>
<dbReference type="PROSITE" id="PS50020">
    <property type="entry name" value="WW_DOMAIN_2"/>
    <property type="match status" value="2"/>
</dbReference>
<organism evidence="3 4">
    <name type="scientific">Thalassiosira pseudonana</name>
    <name type="common">Marine diatom</name>
    <name type="synonym">Cyclotella nana</name>
    <dbReference type="NCBI Taxonomy" id="35128"/>
    <lineage>
        <taxon>Eukaryota</taxon>
        <taxon>Sar</taxon>
        <taxon>Stramenopiles</taxon>
        <taxon>Ochrophyta</taxon>
        <taxon>Bacillariophyta</taxon>
        <taxon>Coscinodiscophyceae</taxon>
        <taxon>Thalassiosirophycidae</taxon>
        <taxon>Thalassiosirales</taxon>
        <taxon>Thalassiosiraceae</taxon>
        <taxon>Thalassiosira</taxon>
    </lineage>
</organism>
<reference evidence="3 4" key="1">
    <citation type="journal article" date="2004" name="Science">
        <title>The genome of the diatom Thalassiosira pseudonana: ecology, evolution, and metabolism.</title>
        <authorList>
            <person name="Armbrust E.V."/>
            <person name="Berges J.A."/>
            <person name="Bowler C."/>
            <person name="Green B.R."/>
            <person name="Martinez D."/>
            <person name="Putnam N.H."/>
            <person name="Zhou S."/>
            <person name="Allen A.E."/>
            <person name="Apt K.E."/>
            <person name="Bechner M."/>
            <person name="Brzezinski M.A."/>
            <person name="Chaal B.K."/>
            <person name="Chiovitti A."/>
            <person name="Davis A.K."/>
            <person name="Demarest M.S."/>
            <person name="Detter J.C."/>
            <person name="Glavina T."/>
            <person name="Goodstein D."/>
            <person name="Hadi M.Z."/>
            <person name="Hellsten U."/>
            <person name="Hildebrand M."/>
            <person name="Jenkins B.D."/>
            <person name="Jurka J."/>
            <person name="Kapitonov V.V."/>
            <person name="Kroger N."/>
            <person name="Lau W.W."/>
            <person name="Lane T.W."/>
            <person name="Larimer F.W."/>
            <person name="Lippmeier J.C."/>
            <person name="Lucas S."/>
            <person name="Medina M."/>
            <person name="Montsant A."/>
            <person name="Obornik M."/>
            <person name="Parker M.S."/>
            <person name="Palenik B."/>
            <person name="Pazour G.J."/>
            <person name="Richardson P.M."/>
            <person name="Rynearson T.A."/>
            <person name="Saito M.A."/>
            <person name="Schwartz D.C."/>
            <person name="Thamatrakoln K."/>
            <person name="Valentin K."/>
            <person name="Vardi A."/>
            <person name="Wilkerson F.P."/>
            <person name="Rokhsar D.S."/>
        </authorList>
    </citation>
    <scope>NUCLEOTIDE SEQUENCE [LARGE SCALE GENOMIC DNA]</scope>
    <source>
        <strain evidence="3 4">CCMP1335</strain>
    </source>
</reference>
<dbReference type="GeneID" id="7453414"/>
<evidence type="ECO:0000313" key="4">
    <source>
        <dbReference type="Proteomes" id="UP000001449"/>
    </source>
</evidence>
<evidence type="ECO:0000259" key="2">
    <source>
        <dbReference type="PROSITE" id="PS50020"/>
    </source>
</evidence>
<dbReference type="GO" id="GO:0003723">
    <property type="term" value="F:RNA binding"/>
    <property type="evidence" value="ECO:0000318"/>
    <property type="project" value="GO_Central"/>
</dbReference>
<dbReference type="SMART" id="SM00456">
    <property type="entry name" value="WW"/>
    <property type="match status" value="2"/>
</dbReference>
<feature type="compositionally biased region" description="Basic and acidic residues" evidence="1">
    <location>
        <begin position="292"/>
        <end position="302"/>
    </location>
</feature>
<dbReference type="KEGG" id="tps:THAPSDRAFT_1696"/>
<name>B8BRP0_THAPS</name>
<gene>
    <name evidence="3" type="ORF">THAPSDRAFT_1696</name>
</gene>
<evidence type="ECO:0000313" key="3">
    <source>
        <dbReference type="EMBL" id="EED95993.1"/>
    </source>
</evidence>
<feature type="domain" description="WW" evidence="2">
    <location>
        <begin position="312"/>
        <end position="345"/>
    </location>
</feature>
<dbReference type="PROSITE" id="PS01159">
    <property type="entry name" value="WW_DOMAIN_1"/>
    <property type="match status" value="1"/>
</dbReference>
<reference evidence="3 4" key="2">
    <citation type="journal article" date="2008" name="Nature">
        <title>The Phaeodactylum genome reveals the evolutionary history of diatom genomes.</title>
        <authorList>
            <person name="Bowler C."/>
            <person name="Allen A.E."/>
            <person name="Badger J.H."/>
            <person name="Grimwood J."/>
            <person name="Jabbari K."/>
            <person name="Kuo A."/>
            <person name="Maheswari U."/>
            <person name="Martens C."/>
            <person name="Maumus F."/>
            <person name="Otillar R.P."/>
            <person name="Rayko E."/>
            <person name="Salamov A."/>
            <person name="Vandepoele K."/>
            <person name="Beszteri B."/>
            <person name="Gruber A."/>
            <person name="Heijde M."/>
            <person name="Katinka M."/>
            <person name="Mock T."/>
            <person name="Valentin K."/>
            <person name="Verret F."/>
            <person name="Berges J.A."/>
            <person name="Brownlee C."/>
            <person name="Cadoret J.P."/>
            <person name="Chiovitti A."/>
            <person name="Choi C.J."/>
            <person name="Coesel S."/>
            <person name="De Martino A."/>
            <person name="Detter J.C."/>
            <person name="Durkin C."/>
            <person name="Falciatore A."/>
            <person name="Fournet J."/>
            <person name="Haruta M."/>
            <person name="Huysman M.J."/>
            <person name="Jenkins B.D."/>
            <person name="Jiroutova K."/>
            <person name="Jorgensen R.E."/>
            <person name="Joubert Y."/>
            <person name="Kaplan A."/>
            <person name="Kroger N."/>
            <person name="Kroth P.G."/>
            <person name="La Roche J."/>
            <person name="Lindquist E."/>
            <person name="Lommer M."/>
            <person name="Martin-Jezequel V."/>
            <person name="Lopez P.J."/>
            <person name="Lucas S."/>
            <person name="Mangogna M."/>
            <person name="McGinnis K."/>
            <person name="Medlin L.K."/>
            <person name="Montsant A."/>
            <person name="Oudot-Le Secq M.P."/>
            <person name="Napoli C."/>
            <person name="Obornik M."/>
            <person name="Parker M.S."/>
            <person name="Petit J.L."/>
            <person name="Porcel B.M."/>
            <person name="Poulsen N."/>
            <person name="Robison M."/>
            <person name="Rychlewski L."/>
            <person name="Rynearson T.A."/>
            <person name="Schmutz J."/>
            <person name="Shapiro H."/>
            <person name="Siaut M."/>
            <person name="Stanley M."/>
            <person name="Sussman M.R."/>
            <person name="Taylor A.R."/>
            <person name="Vardi A."/>
            <person name="von Dassow P."/>
            <person name="Vyverman W."/>
            <person name="Willis A."/>
            <person name="Wyrwicz L.S."/>
            <person name="Rokhsar D.S."/>
            <person name="Weissenbach J."/>
            <person name="Armbrust E.V."/>
            <person name="Green B.R."/>
            <person name="Van de Peer Y."/>
            <person name="Grigoriev I.V."/>
        </authorList>
    </citation>
    <scope>NUCLEOTIDE SEQUENCE [LARGE SCALE GENOMIC DNA]</scope>
    <source>
        <strain evidence="3 4">CCMP1335</strain>
    </source>
</reference>
<dbReference type="RefSeq" id="XP_002286352.1">
    <property type="nucleotide sequence ID" value="XM_002286316.1"/>
</dbReference>
<feature type="region of interest" description="Disordered" evidence="1">
    <location>
        <begin position="292"/>
        <end position="323"/>
    </location>
</feature>
<feature type="region of interest" description="Disordered" evidence="1">
    <location>
        <begin position="156"/>
        <end position="208"/>
    </location>
</feature>
<accession>B8BRP0</accession>
<evidence type="ECO:0000256" key="1">
    <source>
        <dbReference type="SAM" id="MobiDB-lite"/>
    </source>
</evidence>
<dbReference type="HOGENOM" id="CLU_910495_0_0_1"/>
<dbReference type="PaxDb" id="35128-Thaps1696"/>
<dbReference type="AlphaFoldDB" id="B8BRP0"/>
<dbReference type="InterPro" id="IPR001202">
    <property type="entry name" value="WW_dom"/>
</dbReference>
<dbReference type="Pfam" id="PF00397">
    <property type="entry name" value="WW"/>
    <property type="match status" value="1"/>
</dbReference>
<dbReference type="GO" id="GO:0071004">
    <property type="term" value="C:U2-type prespliceosome"/>
    <property type="evidence" value="ECO:0000318"/>
    <property type="project" value="GO_Central"/>
</dbReference>
<dbReference type="CDD" id="cd00201">
    <property type="entry name" value="WW"/>
    <property type="match status" value="2"/>
</dbReference>
<dbReference type="GO" id="GO:0000398">
    <property type="term" value="P:mRNA splicing, via spliceosome"/>
    <property type="evidence" value="ECO:0000318"/>
    <property type="project" value="GO_Central"/>
</dbReference>